<gene>
    <name evidence="1" type="ORF">E2553_35115</name>
</gene>
<dbReference type="RefSeq" id="WP_134465154.1">
    <property type="nucleotide sequence ID" value="NZ_JBHMFL010000064.1"/>
</dbReference>
<sequence length="192" mass="21416">MNSVAKSTITTLSLGQDDLNRELADLIFEDCHHAGEPSSYRTNTRDIFVRSELMTGELCVVVPLPGMLSTEIPPTTESPSAVVLRERNDGKGDAYLRMRGGNVSLQSDELRGDRYLVLYLFDDNASLDLIPVTEELREEIWVHEMSAQSRHFFDDEPLEETAQGPFDVPLVARRAITVTPHETKSTAIPELG</sequence>
<protein>
    <submittedName>
        <fullName evidence="1">Uncharacterized protein</fullName>
    </submittedName>
</protein>
<reference evidence="1 2" key="1">
    <citation type="submission" date="2019-03" db="EMBL/GenBank/DDBJ databases">
        <title>Complete Genome Sequence of Paraburkholderia dipogonis ICMP 19430T, a Nitrogen-fixing Symbiont of the South African Invasive Legume Dipogon lignosus in New Zealand.</title>
        <authorList>
            <person name="De Meyer S.E."/>
        </authorList>
    </citation>
    <scope>NUCLEOTIDE SEQUENCE [LARGE SCALE GENOMIC DNA]</scope>
    <source>
        <strain evidence="1 2">ICMP 19430</strain>
    </source>
</reference>
<dbReference type="Proteomes" id="UP000297385">
    <property type="component" value="Unassembled WGS sequence"/>
</dbReference>
<evidence type="ECO:0000313" key="1">
    <source>
        <dbReference type="EMBL" id="TFE41873.1"/>
    </source>
</evidence>
<proteinExistence type="predicted"/>
<organism evidence="1 2">
    <name type="scientific">Paraburkholderia dipogonis</name>
    <dbReference type="NCBI Taxonomy" id="1211383"/>
    <lineage>
        <taxon>Bacteria</taxon>
        <taxon>Pseudomonadati</taxon>
        <taxon>Pseudomonadota</taxon>
        <taxon>Betaproteobacteria</taxon>
        <taxon>Burkholderiales</taxon>
        <taxon>Burkholderiaceae</taxon>
        <taxon>Paraburkholderia</taxon>
    </lineage>
</organism>
<dbReference type="GeneID" id="97308539"/>
<dbReference type="AlphaFoldDB" id="A0A4Y8MX31"/>
<accession>A0A4Y8MX31</accession>
<evidence type="ECO:0000313" key="2">
    <source>
        <dbReference type="Proteomes" id="UP000297385"/>
    </source>
</evidence>
<dbReference type="EMBL" id="SNVI01000002">
    <property type="protein sequence ID" value="TFE41873.1"/>
    <property type="molecule type" value="Genomic_DNA"/>
</dbReference>
<comment type="caution">
    <text evidence="1">The sequence shown here is derived from an EMBL/GenBank/DDBJ whole genome shotgun (WGS) entry which is preliminary data.</text>
</comment>
<name>A0A4Y8MX31_9BURK</name>